<organism evidence="2">
    <name type="scientific">Nymphaea colorata</name>
    <name type="common">pocket water lily</name>
    <dbReference type="NCBI Taxonomy" id="210225"/>
    <lineage>
        <taxon>Eukaryota</taxon>
        <taxon>Viridiplantae</taxon>
        <taxon>Streptophyta</taxon>
        <taxon>Embryophyta</taxon>
        <taxon>Tracheophyta</taxon>
        <taxon>Spermatophyta</taxon>
        <taxon>Magnoliopsida</taxon>
        <taxon>Nymphaeales</taxon>
        <taxon>Nymphaeaceae</taxon>
        <taxon>Nymphaea</taxon>
    </lineage>
</organism>
<feature type="region of interest" description="Disordered" evidence="1">
    <location>
        <begin position="71"/>
        <end position="158"/>
    </location>
</feature>
<protein>
    <recommendedName>
        <fullName evidence="3">Protein kinase domain-containing protein</fullName>
    </recommendedName>
</protein>
<dbReference type="Gene3D" id="3.30.200.20">
    <property type="entry name" value="Phosphorylase Kinase, domain 1"/>
    <property type="match status" value="1"/>
</dbReference>
<accession>A0A5K1DCQ3</accession>
<dbReference type="Gramene" id="NC5G0261710.1">
    <property type="protein sequence ID" value="NC5G0261710.1:cds"/>
    <property type="gene ID" value="NC5G0261710"/>
</dbReference>
<dbReference type="SUPFAM" id="SSF56112">
    <property type="entry name" value="Protein kinase-like (PK-like)"/>
    <property type="match status" value="1"/>
</dbReference>
<proteinExistence type="predicted"/>
<dbReference type="EMBL" id="LR721783">
    <property type="protein sequence ID" value="VVW35794.1"/>
    <property type="molecule type" value="Genomic_DNA"/>
</dbReference>
<evidence type="ECO:0000256" key="1">
    <source>
        <dbReference type="SAM" id="MobiDB-lite"/>
    </source>
</evidence>
<evidence type="ECO:0000313" key="2">
    <source>
        <dbReference type="EMBL" id="VVW35794.1"/>
    </source>
</evidence>
<feature type="compositionally biased region" description="Basic and acidic residues" evidence="1">
    <location>
        <begin position="80"/>
        <end position="108"/>
    </location>
</feature>
<sequence>MPTTTTTPEIRRFEYKELEKATEGFSLSTLLGCGSHGCVYRGILEGGRLVANLPSSALLLARVTTTTIADSLPYPFSIMRSEDGGEPERETGRERERGGAEREKEREGMGTSGGRRPPDPRAGVGPSGPPYWARDRCRAGLSGPGPSPTGPSRSDAQA</sequence>
<reference evidence="2" key="1">
    <citation type="submission" date="2019-09" db="EMBL/GenBank/DDBJ databases">
        <authorList>
            <person name="Zhang L."/>
        </authorList>
    </citation>
    <scope>NUCLEOTIDE SEQUENCE</scope>
</reference>
<gene>
    <name evidence="2" type="ORF">NYM_LOCUS20331</name>
</gene>
<dbReference type="AlphaFoldDB" id="A0A5K1DCQ3"/>
<dbReference type="InterPro" id="IPR011009">
    <property type="entry name" value="Kinase-like_dom_sf"/>
</dbReference>
<name>A0A5K1DCQ3_9MAGN</name>
<evidence type="ECO:0008006" key="3">
    <source>
        <dbReference type="Google" id="ProtNLM"/>
    </source>
</evidence>